<dbReference type="InterPro" id="IPR029044">
    <property type="entry name" value="Nucleotide-diphossugar_trans"/>
</dbReference>
<dbReference type="Pfam" id="PF00535">
    <property type="entry name" value="Glycos_transf_2"/>
    <property type="match status" value="1"/>
</dbReference>
<gene>
    <name evidence="2" type="ORF">HD841_000709</name>
</gene>
<reference evidence="2 3" key="1">
    <citation type="submission" date="2020-07" db="EMBL/GenBank/DDBJ databases">
        <authorList>
            <person name="Partida-Martinez L."/>
            <person name="Huntemann M."/>
            <person name="Clum A."/>
            <person name="Wang J."/>
            <person name="Palaniappan K."/>
            <person name="Ritter S."/>
            <person name="Chen I.-M."/>
            <person name="Stamatis D."/>
            <person name="Reddy T."/>
            <person name="O'Malley R."/>
            <person name="Daum C."/>
            <person name="Shapiro N."/>
            <person name="Ivanova N."/>
            <person name="Kyrpides N."/>
            <person name="Woyke T."/>
        </authorList>
    </citation>
    <scope>NUCLEOTIDE SEQUENCE [LARGE SCALE GENOMIC DNA]</scope>
    <source>
        <strain evidence="2 3">AS2.3</strain>
    </source>
</reference>
<dbReference type="RefSeq" id="WP_179507472.1">
    <property type="nucleotide sequence ID" value="NZ_JACCBY010000001.1"/>
</dbReference>
<dbReference type="InterPro" id="IPR001173">
    <property type="entry name" value="Glyco_trans_2-like"/>
</dbReference>
<dbReference type="PANTHER" id="PTHR22916:SF3">
    <property type="entry name" value="UDP-GLCNAC:BETAGAL BETA-1,3-N-ACETYLGLUCOSAMINYLTRANSFERASE-LIKE PROTEIN 1"/>
    <property type="match status" value="1"/>
</dbReference>
<protein>
    <submittedName>
        <fullName evidence="2">Glycosyltransferase involved in cell wall biosynthesis</fullName>
    </submittedName>
</protein>
<organism evidence="2 3">
    <name type="scientific">Sphingomonas melonis</name>
    <dbReference type="NCBI Taxonomy" id="152682"/>
    <lineage>
        <taxon>Bacteria</taxon>
        <taxon>Pseudomonadati</taxon>
        <taxon>Pseudomonadota</taxon>
        <taxon>Alphaproteobacteria</taxon>
        <taxon>Sphingomonadales</taxon>
        <taxon>Sphingomonadaceae</taxon>
        <taxon>Sphingomonas</taxon>
    </lineage>
</organism>
<accession>A0A7Y9K215</accession>
<comment type="caution">
    <text evidence="2">The sequence shown here is derived from an EMBL/GenBank/DDBJ whole genome shotgun (WGS) entry which is preliminary data.</text>
</comment>
<dbReference type="PANTHER" id="PTHR22916">
    <property type="entry name" value="GLYCOSYLTRANSFERASE"/>
    <property type="match status" value="1"/>
</dbReference>
<evidence type="ECO:0000313" key="2">
    <source>
        <dbReference type="EMBL" id="NYD88940.1"/>
    </source>
</evidence>
<evidence type="ECO:0000259" key="1">
    <source>
        <dbReference type="Pfam" id="PF00535"/>
    </source>
</evidence>
<keyword evidence="2" id="KW-0808">Transferase</keyword>
<reference evidence="2 3" key="2">
    <citation type="submission" date="2020-08" db="EMBL/GenBank/DDBJ databases">
        <title>The Agave Microbiome: Exploring the role of microbial communities in plant adaptations to desert environments.</title>
        <authorList>
            <person name="Partida-Martinez L.P."/>
        </authorList>
    </citation>
    <scope>NUCLEOTIDE SEQUENCE [LARGE SCALE GENOMIC DNA]</scope>
    <source>
        <strain evidence="2 3">AS2.3</strain>
    </source>
</reference>
<sequence>MQASKVSVAMAAYNGERFLSEQLRSLAEQEHRPAELVICDDLSTDRTVAIVEAFARTAPFPVRLYRNEARLRFSENFMKAIRLCESRYIAFCDQDDIWHPSKIARSLDAMATTGSLLCSHRVDLIDEAGTRIGRSFNLSRHAILSGQSFEPWGVFLGFTCTIDRQLLHLIDPATRPHDLIEYDRPMSHDRWFYLVAGLFGNACYIDEPLALYRQHGGNVFGSGRTSIVGRVRKAVRKYPTYIEQRERIAAETARLLARLRGDIDSAAFHTAVDRWSGVAAFYAARQAVFAHPNVVVRLRRLYAAYRQRHYRRGWGRGGASLIIQDAIAAVIAR</sequence>
<dbReference type="GO" id="GO:0016758">
    <property type="term" value="F:hexosyltransferase activity"/>
    <property type="evidence" value="ECO:0007669"/>
    <property type="project" value="UniProtKB-ARBA"/>
</dbReference>
<dbReference type="Gene3D" id="3.90.550.10">
    <property type="entry name" value="Spore Coat Polysaccharide Biosynthesis Protein SpsA, Chain A"/>
    <property type="match status" value="1"/>
</dbReference>
<dbReference type="AlphaFoldDB" id="A0A7Y9K215"/>
<evidence type="ECO:0000313" key="3">
    <source>
        <dbReference type="Proteomes" id="UP000517753"/>
    </source>
</evidence>
<dbReference type="EMBL" id="JACCBY010000001">
    <property type="protein sequence ID" value="NYD88940.1"/>
    <property type="molecule type" value="Genomic_DNA"/>
</dbReference>
<feature type="domain" description="Glycosyltransferase 2-like" evidence="1">
    <location>
        <begin position="7"/>
        <end position="143"/>
    </location>
</feature>
<dbReference type="Proteomes" id="UP000517753">
    <property type="component" value="Unassembled WGS sequence"/>
</dbReference>
<dbReference type="SUPFAM" id="SSF53448">
    <property type="entry name" value="Nucleotide-diphospho-sugar transferases"/>
    <property type="match status" value="1"/>
</dbReference>
<proteinExistence type="predicted"/>
<keyword evidence="3" id="KW-1185">Reference proteome</keyword>
<dbReference type="CDD" id="cd04196">
    <property type="entry name" value="GT_2_like_d"/>
    <property type="match status" value="1"/>
</dbReference>
<name>A0A7Y9K215_9SPHN</name>